<dbReference type="InterPro" id="IPR045851">
    <property type="entry name" value="AMP-bd_C_sf"/>
</dbReference>
<keyword evidence="8" id="KW-1133">Transmembrane helix</keyword>
<evidence type="ECO:0000256" key="4">
    <source>
        <dbReference type="ARBA" id="ARBA00023136"/>
    </source>
</evidence>
<dbReference type="PANTHER" id="PTHR30046:SF2">
    <property type="entry name" value="YOP PROTEINS TRANSLOCATION LIPOPROTEIN J"/>
    <property type="match status" value="1"/>
</dbReference>
<dbReference type="InterPro" id="IPR006182">
    <property type="entry name" value="FliF_N_dom"/>
</dbReference>
<dbReference type="PRINTS" id="PR01338">
    <property type="entry name" value="TYPE3OMKPROT"/>
</dbReference>
<dbReference type="InterPro" id="IPR043427">
    <property type="entry name" value="YscJ/FliF"/>
</dbReference>
<evidence type="ECO:0000256" key="2">
    <source>
        <dbReference type="ARBA" id="ARBA00009509"/>
    </source>
</evidence>
<keyword evidence="11" id="KW-1185">Reference proteome</keyword>
<keyword evidence="4 8" id="KW-0472">Membrane</keyword>
<keyword evidence="3 8" id="KW-0732">Signal</keyword>
<dbReference type="Gene3D" id="3.30.300.30">
    <property type="match status" value="1"/>
</dbReference>
<comment type="caution">
    <text evidence="10">The sequence shown here is derived from an EMBL/GenBank/DDBJ whole genome shotgun (WGS) entry which is preliminary data.</text>
</comment>
<comment type="subcellular location">
    <subcellularLocation>
        <location evidence="1">Cell outer membrane</location>
        <topology evidence="1">Lipid-anchor</topology>
    </subcellularLocation>
</comment>
<evidence type="ECO:0000256" key="8">
    <source>
        <dbReference type="RuleBase" id="RU364102"/>
    </source>
</evidence>
<evidence type="ECO:0000256" key="1">
    <source>
        <dbReference type="ARBA" id="ARBA00004459"/>
    </source>
</evidence>
<protein>
    <recommendedName>
        <fullName evidence="8">Lipoprotein</fullName>
    </recommendedName>
</protein>
<keyword evidence="7 8" id="KW-0449">Lipoprotein</keyword>
<evidence type="ECO:0000256" key="3">
    <source>
        <dbReference type="ARBA" id="ARBA00022729"/>
    </source>
</evidence>
<evidence type="ECO:0000313" key="11">
    <source>
        <dbReference type="Proteomes" id="UP001595892"/>
    </source>
</evidence>
<dbReference type="Proteomes" id="UP001595892">
    <property type="component" value="Unassembled WGS sequence"/>
</dbReference>
<proteinExistence type="inferred from homology"/>
<accession>A0ABV9NNK7</accession>
<keyword evidence="6 8" id="KW-0998">Cell outer membrane</keyword>
<feature type="domain" description="Flagellar M-ring N-terminal" evidence="9">
    <location>
        <begin position="22"/>
        <end position="188"/>
    </location>
</feature>
<dbReference type="Gene3D" id="3.30.70.1530">
    <property type="entry name" value="Hypothetical protein rpa1041"/>
    <property type="match status" value="1"/>
</dbReference>
<gene>
    <name evidence="10" type="primary">sctJ</name>
    <name evidence="10" type="ORF">ACFO3Q_17120</name>
</gene>
<dbReference type="Pfam" id="PF01514">
    <property type="entry name" value="YscJ_FliF"/>
    <property type="match status" value="1"/>
</dbReference>
<keyword evidence="5 8" id="KW-0564">Palmitate</keyword>
<dbReference type="EMBL" id="JBHSGG010000070">
    <property type="protein sequence ID" value="MFC4729886.1"/>
    <property type="molecule type" value="Genomic_DNA"/>
</dbReference>
<dbReference type="NCBIfam" id="TIGR02544">
    <property type="entry name" value="III_secr_YscJ"/>
    <property type="match status" value="1"/>
</dbReference>
<sequence length="253" mass="27025">MLRARFLVLALGCVVLVACGRTTLYSDLSEQQANEIVAALQAVGLDARKELSRRKNAGWEVQVPQGHFPEAMDVLAARGLPRERFSNLGDLFAKEGFASSALEEKARYIHGMTQVLEDTLSRIDGVVTARVHIALPERDPLGGNTLQPSASVVLFEESGGSLRERETSIKGIVKDGVEGLRDINNVTVAIFPARQLPESTQARVGAVPSASMAGFSSSPLALAIGIGVTAILTMLGTSLWLRPHRGGRGRSEG</sequence>
<dbReference type="RefSeq" id="WP_377006147.1">
    <property type="nucleotide sequence ID" value="NZ_JBHSGG010000070.1"/>
</dbReference>
<dbReference type="PANTHER" id="PTHR30046">
    <property type="entry name" value="FLAGELLAR M-RING PROTEIN"/>
    <property type="match status" value="1"/>
</dbReference>
<dbReference type="InterPro" id="IPR003282">
    <property type="entry name" value="T3SS_SctJ"/>
</dbReference>
<evidence type="ECO:0000313" key="10">
    <source>
        <dbReference type="EMBL" id="MFC4729886.1"/>
    </source>
</evidence>
<dbReference type="PROSITE" id="PS51257">
    <property type="entry name" value="PROKAR_LIPOPROTEIN"/>
    <property type="match status" value="1"/>
</dbReference>
<reference evidence="11" key="1">
    <citation type="journal article" date="2019" name="Int. J. Syst. Evol. Microbiol.">
        <title>The Global Catalogue of Microorganisms (GCM) 10K type strain sequencing project: providing services to taxonomists for standard genome sequencing and annotation.</title>
        <authorList>
            <consortium name="The Broad Institute Genomics Platform"/>
            <consortium name="The Broad Institute Genome Sequencing Center for Infectious Disease"/>
            <person name="Wu L."/>
            <person name="Ma J."/>
        </authorList>
    </citation>
    <scope>NUCLEOTIDE SEQUENCE [LARGE SCALE GENOMIC DNA]</scope>
    <source>
        <strain evidence="11">CGMCC 1.13574</strain>
    </source>
</reference>
<feature type="transmembrane region" description="Helical" evidence="8">
    <location>
        <begin position="220"/>
        <end position="241"/>
    </location>
</feature>
<keyword evidence="8" id="KW-0812">Transmembrane</keyword>
<evidence type="ECO:0000256" key="5">
    <source>
        <dbReference type="ARBA" id="ARBA00023139"/>
    </source>
</evidence>
<evidence type="ECO:0000259" key="9">
    <source>
        <dbReference type="Pfam" id="PF01514"/>
    </source>
</evidence>
<organism evidence="10 11">
    <name type="scientific">Coralloluteibacterium thermophilum</name>
    <dbReference type="NCBI Taxonomy" id="2707049"/>
    <lineage>
        <taxon>Bacteria</taxon>
        <taxon>Pseudomonadati</taxon>
        <taxon>Pseudomonadota</taxon>
        <taxon>Gammaproteobacteria</taxon>
        <taxon>Lysobacterales</taxon>
        <taxon>Lysobacteraceae</taxon>
        <taxon>Coralloluteibacterium</taxon>
    </lineage>
</organism>
<comment type="similarity">
    <text evidence="2 8">Belongs to the YscJ lipoprotein family.</text>
</comment>
<evidence type="ECO:0000256" key="6">
    <source>
        <dbReference type="ARBA" id="ARBA00023237"/>
    </source>
</evidence>
<name>A0ABV9NNK7_9GAMM</name>
<evidence type="ECO:0000256" key="7">
    <source>
        <dbReference type="ARBA" id="ARBA00023288"/>
    </source>
</evidence>